<dbReference type="EMBL" id="BAABBN010000012">
    <property type="protein sequence ID" value="GAA3934610.1"/>
    <property type="molecule type" value="Genomic_DNA"/>
</dbReference>
<comment type="caution">
    <text evidence="9">The sequence shown here is derived from an EMBL/GenBank/DDBJ whole genome shotgun (WGS) entry which is preliminary data.</text>
</comment>
<dbReference type="InterPro" id="IPR004622">
    <property type="entry name" value="DNA_pol_HolB"/>
</dbReference>
<keyword evidence="10" id="KW-1185">Reference proteome</keyword>
<dbReference type="InterPro" id="IPR050238">
    <property type="entry name" value="DNA_Rep/Repair_Clamp_Loader"/>
</dbReference>
<evidence type="ECO:0000256" key="7">
    <source>
        <dbReference type="ARBA" id="ARBA00049244"/>
    </source>
</evidence>
<gene>
    <name evidence="9" type="ORF">GCM10022277_33990</name>
</gene>
<evidence type="ECO:0000256" key="3">
    <source>
        <dbReference type="ARBA" id="ARBA00022679"/>
    </source>
</evidence>
<dbReference type="EC" id="2.7.7.7" evidence="1"/>
<organism evidence="9 10">
    <name type="scientific">Litoribacillus peritrichatus</name>
    <dbReference type="NCBI Taxonomy" id="718191"/>
    <lineage>
        <taxon>Bacteria</taxon>
        <taxon>Pseudomonadati</taxon>
        <taxon>Pseudomonadota</taxon>
        <taxon>Gammaproteobacteria</taxon>
        <taxon>Oceanospirillales</taxon>
        <taxon>Oceanospirillaceae</taxon>
        <taxon>Litoribacillus</taxon>
    </lineage>
</organism>
<dbReference type="InterPro" id="IPR003593">
    <property type="entry name" value="AAA+_ATPase"/>
</dbReference>
<protein>
    <recommendedName>
        <fullName evidence="2">DNA polymerase III subunit delta'</fullName>
        <ecNumber evidence="1">2.7.7.7</ecNumber>
    </recommendedName>
</protein>
<accession>A0ABP7N1H0</accession>
<evidence type="ECO:0000256" key="2">
    <source>
        <dbReference type="ARBA" id="ARBA00014363"/>
    </source>
</evidence>
<dbReference type="Gene3D" id="1.20.272.10">
    <property type="match status" value="1"/>
</dbReference>
<dbReference type="SMART" id="SM00382">
    <property type="entry name" value="AAA"/>
    <property type="match status" value="1"/>
</dbReference>
<dbReference type="Gene3D" id="3.40.50.300">
    <property type="entry name" value="P-loop containing nucleotide triphosphate hydrolases"/>
    <property type="match status" value="1"/>
</dbReference>
<sequence>MIEHESQELNRPLAWHTSAWQSLLGALNKNHLAHGLLIYGHNGVGKLHFAKALAQFLLCQSPLDGDVCGRCSSCLLNKAGTHPDLFYAQPEQAGKAIKVDLIRELNTFVSQTSQMSGKKVVIIEPADAMNINSSNALLKTLEEPAGDTHLILVVDSLSSLMPTIRSRCQYYEIPTPSLEETNEFLKNLYPERSDHHLLSSISEGGPFYAVELVEQGKLEWRSLLSQGLVEAVKGKSTVEVAESWRAIELLEAVHWLDHWLKDMVVLVMTKDEARIKNKDLSELMGLVLAKPVDPRFLHRYREILKDIERAAIESHPNKQLVFDRLLIDWQKMLSA</sequence>
<dbReference type="InterPro" id="IPR027417">
    <property type="entry name" value="P-loop_NTPase"/>
</dbReference>
<dbReference type="NCBIfam" id="NF004310">
    <property type="entry name" value="PRK05707.1"/>
    <property type="match status" value="1"/>
</dbReference>
<dbReference type="InterPro" id="IPR015199">
    <property type="entry name" value="DNA_pol_III_delta_C"/>
</dbReference>
<dbReference type="RefSeq" id="WP_344799792.1">
    <property type="nucleotide sequence ID" value="NZ_BAABBN010000012.1"/>
</dbReference>
<keyword evidence="3" id="KW-0808">Transferase</keyword>
<dbReference type="Pfam" id="PF13177">
    <property type="entry name" value="DNA_pol3_delta2"/>
    <property type="match status" value="1"/>
</dbReference>
<evidence type="ECO:0000256" key="4">
    <source>
        <dbReference type="ARBA" id="ARBA00022695"/>
    </source>
</evidence>
<dbReference type="Pfam" id="PF09115">
    <property type="entry name" value="DNApol3-delta_C"/>
    <property type="match status" value="1"/>
</dbReference>
<dbReference type="PANTHER" id="PTHR11669:SF8">
    <property type="entry name" value="DNA POLYMERASE III SUBUNIT DELTA"/>
    <property type="match status" value="1"/>
</dbReference>
<dbReference type="Proteomes" id="UP001501565">
    <property type="component" value="Unassembled WGS sequence"/>
</dbReference>
<evidence type="ECO:0000313" key="10">
    <source>
        <dbReference type="Proteomes" id="UP001501565"/>
    </source>
</evidence>
<dbReference type="NCBIfam" id="TIGR00678">
    <property type="entry name" value="holB"/>
    <property type="match status" value="1"/>
</dbReference>
<dbReference type="PANTHER" id="PTHR11669">
    <property type="entry name" value="REPLICATION FACTOR C / DNA POLYMERASE III GAMMA-TAU SUBUNIT"/>
    <property type="match status" value="1"/>
</dbReference>
<keyword evidence="5" id="KW-0235">DNA replication</keyword>
<proteinExistence type="predicted"/>
<comment type="catalytic activity">
    <reaction evidence="7">
        <text>DNA(n) + a 2'-deoxyribonucleoside 5'-triphosphate = DNA(n+1) + diphosphate</text>
        <dbReference type="Rhea" id="RHEA:22508"/>
        <dbReference type="Rhea" id="RHEA-COMP:17339"/>
        <dbReference type="Rhea" id="RHEA-COMP:17340"/>
        <dbReference type="ChEBI" id="CHEBI:33019"/>
        <dbReference type="ChEBI" id="CHEBI:61560"/>
        <dbReference type="ChEBI" id="CHEBI:173112"/>
        <dbReference type="EC" id="2.7.7.7"/>
    </reaction>
</comment>
<keyword evidence="6" id="KW-0239">DNA-directed DNA polymerase</keyword>
<dbReference type="SUPFAM" id="SSF52540">
    <property type="entry name" value="P-loop containing nucleoside triphosphate hydrolases"/>
    <property type="match status" value="1"/>
</dbReference>
<name>A0ABP7N1H0_9GAMM</name>
<keyword evidence="4" id="KW-0548">Nucleotidyltransferase</keyword>
<feature type="domain" description="AAA+ ATPase" evidence="8">
    <location>
        <begin position="32"/>
        <end position="177"/>
    </location>
</feature>
<evidence type="ECO:0000256" key="5">
    <source>
        <dbReference type="ARBA" id="ARBA00022705"/>
    </source>
</evidence>
<evidence type="ECO:0000256" key="1">
    <source>
        <dbReference type="ARBA" id="ARBA00012417"/>
    </source>
</evidence>
<reference evidence="10" key="1">
    <citation type="journal article" date="2019" name="Int. J. Syst. Evol. Microbiol.">
        <title>The Global Catalogue of Microorganisms (GCM) 10K type strain sequencing project: providing services to taxonomists for standard genome sequencing and annotation.</title>
        <authorList>
            <consortium name="The Broad Institute Genomics Platform"/>
            <consortium name="The Broad Institute Genome Sequencing Center for Infectious Disease"/>
            <person name="Wu L."/>
            <person name="Ma J."/>
        </authorList>
    </citation>
    <scope>NUCLEOTIDE SEQUENCE [LARGE SCALE GENOMIC DNA]</scope>
    <source>
        <strain evidence="10">JCM 17551</strain>
    </source>
</reference>
<evidence type="ECO:0000313" key="9">
    <source>
        <dbReference type="EMBL" id="GAA3934610.1"/>
    </source>
</evidence>
<evidence type="ECO:0000256" key="6">
    <source>
        <dbReference type="ARBA" id="ARBA00022932"/>
    </source>
</evidence>
<evidence type="ECO:0000259" key="8">
    <source>
        <dbReference type="SMART" id="SM00382"/>
    </source>
</evidence>